<gene>
    <name evidence="1" type="ORF">JFN91_19905</name>
</gene>
<accession>A0ABS0YJF6</accession>
<reference evidence="1 2" key="1">
    <citation type="submission" date="2020-12" db="EMBL/GenBank/DDBJ databases">
        <title>Geomonas sp. Red421, isolated from paddy soil.</title>
        <authorList>
            <person name="Xu Z."/>
            <person name="Zhang Z."/>
            <person name="Masuda Y."/>
            <person name="Itoh H."/>
            <person name="Senoo K."/>
        </authorList>
    </citation>
    <scope>NUCLEOTIDE SEQUENCE [LARGE SCALE GENOMIC DNA]</scope>
    <source>
        <strain evidence="1 2">Red421</strain>
    </source>
</reference>
<sequence length="116" mass="13648">MAPFSFFPTPGFAAKMEKIQKHDPPGHSRIMHVIDRLLDNPADADGWMHGEFQGKLKKYVGRRDYRLIYHWCEQCRKEGKKLENKCGFCREVGDNSVIFFDIYHKNEASRVKHHRA</sequence>
<evidence type="ECO:0000313" key="1">
    <source>
        <dbReference type="EMBL" id="MBJ6752486.1"/>
    </source>
</evidence>
<evidence type="ECO:0000313" key="2">
    <source>
        <dbReference type="Proteomes" id="UP000614714"/>
    </source>
</evidence>
<dbReference type="InterPro" id="IPR035093">
    <property type="entry name" value="RelE/ParE_toxin_dom_sf"/>
</dbReference>
<dbReference type="SUPFAM" id="SSF143011">
    <property type="entry name" value="RelE-like"/>
    <property type="match status" value="1"/>
</dbReference>
<organism evidence="1 2">
    <name type="scientific">Geomonas anaerohicana</name>
    <dbReference type="NCBI Taxonomy" id="2798583"/>
    <lineage>
        <taxon>Bacteria</taxon>
        <taxon>Pseudomonadati</taxon>
        <taxon>Thermodesulfobacteriota</taxon>
        <taxon>Desulfuromonadia</taxon>
        <taxon>Geobacterales</taxon>
        <taxon>Geobacteraceae</taxon>
        <taxon>Geomonas</taxon>
    </lineage>
</organism>
<proteinExistence type="predicted"/>
<protein>
    <submittedName>
        <fullName evidence="1">Toxin</fullName>
    </submittedName>
</protein>
<comment type="caution">
    <text evidence="1">The sequence shown here is derived from an EMBL/GenBank/DDBJ whole genome shotgun (WGS) entry which is preliminary data.</text>
</comment>
<dbReference type="Proteomes" id="UP000614714">
    <property type="component" value="Unassembled WGS sequence"/>
</dbReference>
<keyword evidence="2" id="KW-1185">Reference proteome</keyword>
<name>A0ABS0YJF6_9BACT</name>
<dbReference type="EMBL" id="JAEMHL010000016">
    <property type="protein sequence ID" value="MBJ6752486.1"/>
    <property type="molecule type" value="Genomic_DNA"/>
</dbReference>
<dbReference type="RefSeq" id="WP_199390894.1">
    <property type="nucleotide sequence ID" value="NZ_JAEMHL010000016.1"/>
</dbReference>